<comment type="caution">
    <text evidence="1">The sequence shown here is derived from an EMBL/GenBank/DDBJ whole genome shotgun (WGS) entry which is preliminary data.</text>
</comment>
<evidence type="ECO:0000313" key="1">
    <source>
        <dbReference type="EMBL" id="KAK3706021.1"/>
    </source>
</evidence>
<dbReference type="Proteomes" id="UP001281147">
    <property type="component" value="Unassembled WGS sequence"/>
</dbReference>
<keyword evidence="2" id="KW-1185">Reference proteome</keyword>
<sequence length="285" mass="30439">MSVELDPPELGFKRPFTHEVSQVLRLSNPNNDPVAFKVKTTAPKQYCVRPNSGRIEPSRSVEVQVLLQAMKEDPPPDAKCRDKFLVQSVAVLPGTDSGTVSQIWANIEQTAKSSIQERKIRVTFLPPDGEGSSGMTNGLGGAAGSVAGGSQYHEDLEQPPAYSSPTSPAQSVAAVTPQRSSNMNTPPSADRSVPAEDNSTTGSNTGLPTSQDDMKQQLAEAQATIQRLQGEAAEGLRQRKPQEMAQKAVSSVQQSMQNAPAPGGVPVQYTAALCLVCFLLAYLFF</sequence>
<evidence type="ECO:0000313" key="2">
    <source>
        <dbReference type="Proteomes" id="UP001281147"/>
    </source>
</evidence>
<name>A0ACC3MXV2_9PEZI</name>
<reference evidence="1" key="1">
    <citation type="submission" date="2023-07" db="EMBL/GenBank/DDBJ databases">
        <title>Black Yeasts Isolated from many extreme environments.</title>
        <authorList>
            <person name="Coleine C."/>
            <person name="Stajich J.E."/>
            <person name="Selbmann L."/>
        </authorList>
    </citation>
    <scope>NUCLEOTIDE SEQUENCE</scope>
    <source>
        <strain evidence="1">CCFEE 5714</strain>
    </source>
</reference>
<organism evidence="1 2">
    <name type="scientific">Vermiconidia calcicola</name>
    <dbReference type="NCBI Taxonomy" id="1690605"/>
    <lineage>
        <taxon>Eukaryota</taxon>
        <taxon>Fungi</taxon>
        <taxon>Dikarya</taxon>
        <taxon>Ascomycota</taxon>
        <taxon>Pezizomycotina</taxon>
        <taxon>Dothideomycetes</taxon>
        <taxon>Dothideomycetidae</taxon>
        <taxon>Mycosphaerellales</taxon>
        <taxon>Extremaceae</taxon>
        <taxon>Vermiconidia</taxon>
    </lineage>
</organism>
<protein>
    <submittedName>
        <fullName evidence="1">Phosphatidylinositol-binding protein scs2</fullName>
    </submittedName>
</protein>
<gene>
    <name evidence="1" type="primary">SCS2_1</name>
    <name evidence="1" type="ORF">LTR37_013015</name>
</gene>
<dbReference type="EMBL" id="JAUTXU010000124">
    <property type="protein sequence ID" value="KAK3706021.1"/>
    <property type="molecule type" value="Genomic_DNA"/>
</dbReference>
<proteinExistence type="predicted"/>
<accession>A0ACC3MXV2</accession>